<proteinExistence type="predicted"/>
<dbReference type="RefSeq" id="WP_196276920.1">
    <property type="nucleotide sequence ID" value="NZ_JADQDC010000013.1"/>
</dbReference>
<dbReference type="Proteomes" id="UP000600799">
    <property type="component" value="Unassembled WGS sequence"/>
</dbReference>
<reference evidence="1 2" key="1">
    <citation type="submission" date="2020-11" db="EMBL/GenBank/DDBJ databases">
        <title>The genome sequence of Novosphingobium sp. 1Y9A.</title>
        <authorList>
            <person name="Liu Y."/>
        </authorList>
    </citation>
    <scope>NUCLEOTIDE SEQUENCE [LARGE SCALE GENOMIC DNA]</scope>
    <source>
        <strain evidence="1 2">1Y9A</strain>
    </source>
</reference>
<accession>A0ABS0HK49</accession>
<name>A0ABS0HK49_9SPHN</name>
<sequence>MVAADKLLDAMRNNPRDWSLGDVEKVCRMWGIACSAPKRGSHYKLYHPAIAGILTIPARRPIKAIYIRLLLQMVDELERK</sequence>
<dbReference type="EMBL" id="JADQDC010000013">
    <property type="protein sequence ID" value="MBF9152624.1"/>
    <property type="molecule type" value="Genomic_DNA"/>
</dbReference>
<evidence type="ECO:0000313" key="1">
    <source>
        <dbReference type="EMBL" id="MBF9152624.1"/>
    </source>
</evidence>
<protein>
    <submittedName>
        <fullName evidence="1">Type II toxin-antitoxin system HicA family toxin</fullName>
    </submittedName>
</protein>
<gene>
    <name evidence="1" type="ORF">I2488_16590</name>
</gene>
<keyword evidence="2" id="KW-1185">Reference proteome</keyword>
<comment type="caution">
    <text evidence="1">The sequence shown here is derived from an EMBL/GenBank/DDBJ whole genome shotgun (WGS) entry which is preliminary data.</text>
</comment>
<evidence type="ECO:0000313" key="2">
    <source>
        <dbReference type="Proteomes" id="UP000600799"/>
    </source>
</evidence>
<organism evidence="1 2">
    <name type="scientific">Novosphingobium jiangmenense</name>
    <dbReference type="NCBI Taxonomy" id="2791981"/>
    <lineage>
        <taxon>Bacteria</taxon>
        <taxon>Pseudomonadati</taxon>
        <taxon>Pseudomonadota</taxon>
        <taxon>Alphaproteobacteria</taxon>
        <taxon>Sphingomonadales</taxon>
        <taxon>Sphingomonadaceae</taxon>
        <taxon>Novosphingobium</taxon>
    </lineage>
</organism>